<evidence type="ECO:0000313" key="18">
    <source>
        <dbReference type="EMBL" id="KAL3762955.1"/>
    </source>
</evidence>
<evidence type="ECO:0000256" key="7">
    <source>
        <dbReference type="ARBA" id="ARBA00022692"/>
    </source>
</evidence>
<evidence type="ECO:0000256" key="17">
    <source>
        <dbReference type="SAM" id="MobiDB-lite"/>
    </source>
</evidence>
<evidence type="ECO:0000256" key="4">
    <source>
        <dbReference type="ARBA" id="ARBA00018632"/>
    </source>
</evidence>
<keyword evidence="7" id="KW-0812">Transmembrane</keyword>
<evidence type="ECO:0000256" key="3">
    <source>
        <dbReference type="ARBA" id="ARBA00008915"/>
    </source>
</evidence>
<name>A0ABD3MFR0_9STRA</name>
<keyword evidence="11" id="KW-1133">Transmembrane helix</keyword>
<keyword evidence="9" id="KW-0809">Transit peptide</keyword>
<evidence type="ECO:0000256" key="12">
    <source>
        <dbReference type="ARBA" id="ARBA00023128"/>
    </source>
</evidence>
<comment type="caution">
    <text evidence="18">The sequence shown here is derived from an EMBL/GenBank/DDBJ whole genome shotgun (WGS) entry which is preliminary data.</text>
</comment>
<evidence type="ECO:0000256" key="8">
    <source>
        <dbReference type="ARBA" id="ARBA00022792"/>
    </source>
</evidence>
<dbReference type="GO" id="GO:0005743">
    <property type="term" value="C:mitochondrial inner membrane"/>
    <property type="evidence" value="ECO:0007669"/>
    <property type="project" value="UniProtKB-SubCell"/>
</dbReference>
<sequence length="184" mass="20202">MSSYAALLVRRGGACATTTTLRGIRSSSLPVAARPSSKSTPTTSTSTARVPRRYMGGGGGDHHHQPISRSMEAELWQGHPKEPEGWETTIYLTYGATVVLLTMALGFAPDTSIKTWASSEARARLALQAEGKLDQPVFGVHYDTPENKYEFESKSPDNPFDEDEDDDDDDEEEDEEEGDDEDDE</sequence>
<protein>
    <recommendedName>
        <fullName evidence="4">NADH dehydrogenase [ubiquinone] 1 beta subcomplex subunit 11, mitochondrial</fullName>
    </recommendedName>
    <alternativeName>
        <fullName evidence="15">Complex I-ESSS</fullName>
    </alternativeName>
    <alternativeName>
        <fullName evidence="14">NADH-ubiquinone oxidoreductase ESSS subunit</fullName>
    </alternativeName>
</protein>
<evidence type="ECO:0000256" key="10">
    <source>
        <dbReference type="ARBA" id="ARBA00022982"/>
    </source>
</evidence>
<evidence type="ECO:0000256" key="6">
    <source>
        <dbReference type="ARBA" id="ARBA00022660"/>
    </source>
</evidence>
<evidence type="ECO:0000256" key="16">
    <source>
        <dbReference type="ARBA" id="ARBA00046528"/>
    </source>
</evidence>
<comment type="subunit">
    <text evidence="16">Complex I is composed of 45 different subunits. Interacts with BCAP31.</text>
</comment>
<dbReference type="InterPro" id="IPR019329">
    <property type="entry name" value="NADH_UbQ_OxRdtase_ESSS_su"/>
</dbReference>
<dbReference type="AlphaFoldDB" id="A0ABD3MFR0"/>
<evidence type="ECO:0000313" key="19">
    <source>
        <dbReference type="Proteomes" id="UP001530293"/>
    </source>
</evidence>
<proteinExistence type="inferred from homology"/>
<evidence type="ECO:0000256" key="15">
    <source>
        <dbReference type="ARBA" id="ARBA00031387"/>
    </source>
</evidence>
<accession>A0ABD3MFR0</accession>
<feature type="region of interest" description="Disordered" evidence="17">
    <location>
        <begin position="26"/>
        <end position="64"/>
    </location>
</feature>
<evidence type="ECO:0000256" key="9">
    <source>
        <dbReference type="ARBA" id="ARBA00022946"/>
    </source>
</evidence>
<evidence type="ECO:0000256" key="13">
    <source>
        <dbReference type="ARBA" id="ARBA00023136"/>
    </source>
</evidence>
<feature type="region of interest" description="Disordered" evidence="17">
    <location>
        <begin position="139"/>
        <end position="184"/>
    </location>
</feature>
<keyword evidence="6" id="KW-0679">Respiratory chain</keyword>
<keyword evidence="13" id="KW-0472">Membrane</keyword>
<comment type="similarity">
    <text evidence="3">Belongs to the complex I NDUFB11 subunit family.</text>
</comment>
<dbReference type="Pfam" id="PF10183">
    <property type="entry name" value="ESSS"/>
    <property type="match status" value="1"/>
</dbReference>
<keyword evidence="19" id="KW-1185">Reference proteome</keyword>
<evidence type="ECO:0000256" key="5">
    <source>
        <dbReference type="ARBA" id="ARBA00022448"/>
    </source>
</evidence>
<dbReference type="PANTHER" id="PTHR40637">
    <property type="entry name" value="ESSS SUBUNIT OF NADH:UBIQUINONE OXIDOREDUCTASE (COMPLEX I) PROTEIN"/>
    <property type="match status" value="1"/>
</dbReference>
<keyword evidence="8" id="KW-0999">Mitochondrion inner membrane</keyword>
<dbReference type="Proteomes" id="UP001530293">
    <property type="component" value="Unassembled WGS sequence"/>
</dbReference>
<dbReference type="PANTHER" id="PTHR40637:SF1">
    <property type="entry name" value="ESSS SUBUNIT OF NADH:UBIQUINONE OXIDOREDUCTASE (COMPLEX I) PROTEIN"/>
    <property type="match status" value="1"/>
</dbReference>
<evidence type="ECO:0000256" key="14">
    <source>
        <dbReference type="ARBA" id="ARBA00030753"/>
    </source>
</evidence>
<evidence type="ECO:0000256" key="1">
    <source>
        <dbReference type="ARBA" id="ARBA00003195"/>
    </source>
</evidence>
<feature type="compositionally biased region" description="Low complexity" evidence="17">
    <location>
        <begin position="32"/>
        <end position="49"/>
    </location>
</feature>
<evidence type="ECO:0000256" key="11">
    <source>
        <dbReference type="ARBA" id="ARBA00022989"/>
    </source>
</evidence>
<keyword evidence="5" id="KW-0813">Transport</keyword>
<evidence type="ECO:0000256" key="2">
    <source>
        <dbReference type="ARBA" id="ARBA00004434"/>
    </source>
</evidence>
<keyword evidence="10" id="KW-0249">Electron transport</keyword>
<dbReference type="EMBL" id="JALLBG020000130">
    <property type="protein sequence ID" value="KAL3762955.1"/>
    <property type="molecule type" value="Genomic_DNA"/>
</dbReference>
<feature type="compositionally biased region" description="Acidic residues" evidence="17">
    <location>
        <begin position="159"/>
        <end position="184"/>
    </location>
</feature>
<keyword evidence="12" id="KW-0496">Mitochondrion</keyword>
<comment type="subcellular location">
    <subcellularLocation>
        <location evidence="2">Mitochondrion inner membrane</location>
        <topology evidence="2">Single-pass membrane protein</topology>
    </subcellularLocation>
</comment>
<organism evidence="18 19">
    <name type="scientific">Discostella pseudostelligera</name>
    <dbReference type="NCBI Taxonomy" id="259834"/>
    <lineage>
        <taxon>Eukaryota</taxon>
        <taxon>Sar</taxon>
        <taxon>Stramenopiles</taxon>
        <taxon>Ochrophyta</taxon>
        <taxon>Bacillariophyta</taxon>
        <taxon>Coscinodiscophyceae</taxon>
        <taxon>Thalassiosirophycidae</taxon>
        <taxon>Stephanodiscales</taxon>
        <taxon>Stephanodiscaceae</taxon>
        <taxon>Discostella</taxon>
    </lineage>
</organism>
<reference evidence="18 19" key="1">
    <citation type="submission" date="2024-10" db="EMBL/GenBank/DDBJ databases">
        <title>Updated reference genomes for cyclostephanoid diatoms.</title>
        <authorList>
            <person name="Roberts W.R."/>
            <person name="Alverson A.J."/>
        </authorList>
    </citation>
    <scope>NUCLEOTIDE SEQUENCE [LARGE SCALE GENOMIC DNA]</scope>
    <source>
        <strain evidence="18 19">AJA232-27</strain>
    </source>
</reference>
<feature type="compositionally biased region" description="Basic and acidic residues" evidence="17">
    <location>
        <begin position="143"/>
        <end position="155"/>
    </location>
</feature>
<comment type="function">
    <text evidence="1">Accessory subunit of the mitochondrial membrane respiratory chain NADH dehydrogenase (Complex I), that is believed not to be involved in catalysis. Complex I functions in the transfer of electrons from NADH to the respiratory chain. The immediate electron acceptor for the enzyme is believed to be ubiquinone.</text>
</comment>
<gene>
    <name evidence="18" type="ORF">ACHAWU_001102</name>
</gene>